<sequence>MICCSSSSSSMCMKGIQKAEYKEFAKGPCPNIIPMTQNSSTVSNTVEFTCTYTANSSVYWSFNDYIISSSFNYLPQGSNIVLFVNDYKNFTSLQIRVKEVYDFNISEIICGLYKVQYSCGNKTATSYSIVASEPAKLIIFGPPKFLSQHVKDSINIHFEYRISIYNSTTRVLLLMSNTTFIAITRNDLISSIECSWYKWGVRAGFKEDYSQIKLAPTNFTFISAPSISDELEVVKNSSSIYIKFYVARPCDSDMINDYTYILLQRDYYQRPLKSIKIMITADKFDTTQKTLIPIKVDITSLIYDSTLSIAIEVSNRFGVDTTEYASITDKRNMSTTMSSTPSSSIITIDGYIVIVMAGIGATALLKQVTMLSLLSSTKSLKMCLIMKQWNNIALKLI</sequence>
<dbReference type="EnsemblMetazoa" id="Aqu2.1.26747_001">
    <property type="protein sequence ID" value="Aqu2.1.26747_001"/>
    <property type="gene ID" value="Aqu2.1.26747"/>
</dbReference>
<accession>A0A1X7UG44</accession>
<protein>
    <submittedName>
        <fullName evidence="1">Uncharacterized protein</fullName>
    </submittedName>
</protein>
<proteinExistence type="predicted"/>
<organism evidence="1">
    <name type="scientific">Amphimedon queenslandica</name>
    <name type="common">Sponge</name>
    <dbReference type="NCBI Taxonomy" id="400682"/>
    <lineage>
        <taxon>Eukaryota</taxon>
        <taxon>Metazoa</taxon>
        <taxon>Porifera</taxon>
        <taxon>Demospongiae</taxon>
        <taxon>Heteroscleromorpha</taxon>
        <taxon>Haplosclerida</taxon>
        <taxon>Niphatidae</taxon>
        <taxon>Amphimedon</taxon>
    </lineage>
</organism>
<evidence type="ECO:0000313" key="1">
    <source>
        <dbReference type="EnsemblMetazoa" id="Aqu2.1.26747_001"/>
    </source>
</evidence>
<name>A0A1X7UG44_AMPQE</name>
<dbReference type="InParanoid" id="A0A1X7UG44"/>
<reference evidence="1" key="1">
    <citation type="submission" date="2017-05" db="UniProtKB">
        <authorList>
            <consortium name="EnsemblMetazoa"/>
        </authorList>
    </citation>
    <scope>IDENTIFICATION</scope>
</reference>
<dbReference type="AlphaFoldDB" id="A0A1X7UG44"/>